<protein>
    <submittedName>
        <fullName evidence="2">Uncharacterized protein</fullName>
    </submittedName>
</protein>
<evidence type="ECO:0000256" key="1">
    <source>
        <dbReference type="SAM" id="Phobius"/>
    </source>
</evidence>
<dbReference type="EMBL" id="RHHT01000051">
    <property type="protein sequence ID" value="RNB74475.1"/>
    <property type="molecule type" value="Genomic_DNA"/>
</dbReference>
<evidence type="ECO:0000313" key="2">
    <source>
        <dbReference type="EMBL" id="RNB74475.1"/>
    </source>
</evidence>
<keyword evidence="1" id="KW-0472">Membrane</keyword>
<gene>
    <name evidence="2" type="ORF">EDM58_20105</name>
</gene>
<dbReference type="Proteomes" id="UP000281915">
    <property type="component" value="Unassembled WGS sequence"/>
</dbReference>
<keyword evidence="1" id="KW-1133">Transmembrane helix</keyword>
<accession>A0A3M8CI23</accession>
<name>A0A3M8CI23_9BACL</name>
<reference evidence="2 3" key="1">
    <citation type="submission" date="2018-10" db="EMBL/GenBank/DDBJ databases">
        <title>Phylogenomics of Brevibacillus.</title>
        <authorList>
            <person name="Dunlap C."/>
        </authorList>
    </citation>
    <scope>NUCLEOTIDE SEQUENCE [LARGE SCALE GENOMIC DNA]</scope>
    <source>
        <strain evidence="2 3">JCM 15085</strain>
    </source>
</reference>
<sequence>MVASIASDLYYAVVVPIMSLWGLSGFWMTIVIMGTLFLFIGYRTWVSLLFTPIVSFLVSEIEVPDHDWAIVIYFQKAVLSFYSTLVITVLLYLVDTAVRKHNRKKYRQRLRRRRRNRAQRQIASTFFSE</sequence>
<keyword evidence="1" id="KW-0812">Transmembrane</keyword>
<dbReference type="RefSeq" id="WP_122914905.1">
    <property type="nucleotide sequence ID" value="NZ_RHHT01000051.1"/>
</dbReference>
<feature type="transmembrane region" description="Helical" evidence="1">
    <location>
        <begin position="12"/>
        <end position="33"/>
    </location>
</feature>
<comment type="caution">
    <text evidence="2">The sequence shown here is derived from an EMBL/GenBank/DDBJ whole genome shotgun (WGS) entry which is preliminary data.</text>
</comment>
<proteinExistence type="predicted"/>
<organism evidence="2 3">
    <name type="scientific">Brevibacillus panacihumi</name>
    <dbReference type="NCBI Taxonomy" id="497735"/>
    <lineage>
        <taxon>Bacteria</taxon>
        <taxon>Bacillati</taxon>
        <taxon>Bacillota</taxon>
        <taxon>Bacilli</taxon>
        <taxon>Bacillales</taxon>
        <taxon>Paenibacillaceae</taxon>
        <taxon>Brevibacillus</taxon>
    </lineage>
</organism>
<evidence type="ECO:0000313" key="3">
    <source>
        <dbReference type="Proteomes" id="UP000281915"/>
    </source>
</evidence>
<dbReference type="AlphaFoldDB" id="A0A3M8CI23"/>
<feature type="transmembrane region" description="Helical" evidence="1">
    <location>
        <begin position="40"/>
        <end position="58"/>
    </location>
</feature>
<feature type="transmembrane region" description="Helical" evidence="1">
    <location>
        <begin position="70"/>
        <end position="94"/>
    </location>
</feature>